<sequence>MPENKNLVSLLKGRSGYLPCQFLQMACEEKMIYSNTPLLPKQLQPASLDLRLGENAYRIQCSFLPENEMVEDKLKDVKLYEFDIREGSILEKGIVYLIPLQEGLDFPPSLYGWTNPKSSTGRIDMFTRVIVDKGHRFDEIPRGYKGKMYMEIIPRSFPVKVRTGLSLNQLRIANVNTLTLGKKGFEQEYKDGHPILFDRSGFAIEFNNVKIDNGIFTSVEITGDNRDSIVAYKAKANSTVIDLTKINHYKSDDFWEPIYSPKNNRLILEPESFYIMVSKQKICIWPHLLAEMIAYEPNSGELRTHYAGFFDPGFGWNGEYSSLDQGTRAVMEVRPHDVPFMVEDGQTFCRLKFEKIIEKPDMVYGREINSNYHSQELKLSKYFETDHL</sequence>
<evidence type="ECO:0008006" key="4">
    <source>
        <dbReference type="Google" id="ProtNLM"/>
    </source>
</evidence>
<dbReference type="InterPro" id="IPR010550">
    <property type="entry name" value="DCD_N"/>
</dbReference>
<dbReference type="NCBIfam" id="NF005734">
    <property type="entry name" value="PRK07559.1"/>
    <property type="match status" value="1"/>
</dbReference>
<dbReference type="PANTHER" id="PTHR42680">
    <property type="entry name" value="DCTP DEAMINASE"/>
    <property type="match status" value="1"/>
</dbReference>
<dbReference type="SUPFAM" id="SSF51283">
    <property type="entry name" value="dUTPase-like"/>
    <property type="match status" value="2"/>
</dbReference>
<feature type="domain" description="2'-deoxycytidine 5'-triphosphate deaminase C-terminal" evidence="2">
    <location>
        <begin position="208"/>
        <end position="383"/>
    </location>
</feature>
<evidence type="ECO:0000259" key="1">
    <source>
        <dbReference type="Pfam" id="PF06559"/>
    </source>
</evidence>
<feature type="domain" description="2'-deoxycytidine 5'-triphosphate deaminase N-terminal" evidence="1">
    <location>
        <begin position="15"/>
        <end position="174"/>
    </location>
</feature>
<dbReference type="InterPro" id="IPR053811">
    <property type="entry name" value="DCD_C"/>
</dbReference>
<dbReference type="GO" id="GO:0008829">
    <property type="term" value="F:dCTP deaminase activity"/>
    <property type="evidence" value="ECO:0007669"/>
    <property type="project" value="InterPro"/>
</dbReference>
<name>A0A382AWM1_9ZZZZ</name>
<protein>
    <recommendedName>
        <fullName evidence="4">dUTPase-like domain-containing protein</fullName>
    </recommendedName>
</protein>
<dbReference type="GO" id="GO:0009394">
    <property type="term" value="P:2'-deoxyribonucleotide metabolic process"/>
    <property type="evidence" value="ECO:0007669"/>
    <property type="project" value="InterPro"/>
</dbReference>
<dbReference type="Pfam" id="PF06559">
    <property type="entry name" value="DCD_N"/>
    <property type="match status" value="1"/>
</dbReference>
<gene>
    <name evidence="3" type="ORF">METZ01_LOCUS158575</name>
</gene>
<dbReference type="InterPro" id="IPR036157">
    <property type="entry name" value="dUTPase-like_sf"/>
</dbReference>
<dbReference type="PANTHER" id="PTHR42680:SF3">
    <property type="entry name" value="DCTP DEAMINASE"/>
    <property type="match status" value="1"/>
</dbReference>
<organism evidence="3">
    <name type="scientific">marine metagenome</name>
    <dbReference type="NCBI Taxonomy" id="408172"/>
    <lineage>
        <taxon>unclassified sequences</taxon>
        <taxon>metagenomes</taxon>
        <taxon>ecological metagenomes</taxon>
    </lineage>
</organism>
<reference evidence="3" key="1">
    <citation type="submission" date="2018-05" db="EMBL/GenBank/DDBJ databases">
        <authorList>
            <person name="Lanie J.A."/>
            <person name="Ng W.-L."/>
            <person name="Kazmierczak K.M."/>
            <person name="Andrzejewski T.M."/>
            <person name="Davidsen T.M."/>
            <person name="Wayne K.J."/>
            <person name="Tettelin H."/>
            <person name="Glass J.I."/>
            <person name="Rusch D."/>
            <person name="Podicherti R."/>
            <person name="Tsui H.-C.T."/>
            <person name="Winkler M.E."/>
        </authorList>
    </citation>
    <scope>NUCLEOTIDE SEQUENCE</scope>
</reference>
<evidence type="ECO:0000313" key="3">
    <source>
        <dbReference type="EMBL" id="SVB05721.1"/>
    </source>
</evidence>
<evidence type="ECO:0000259" key="2">
    <source>
        <dbReference type="Pfam" id="PF22569"/>
    </source>
</evidence>
<dbReference type="AlphaFoldDB" id="A0A382AWM1"/>
<accession>A0A382AWM1</accession>
<dbReference type="Gene3D" id="2.70.40.10">
    <property type="match status" value="2"/>
</dbReference>
<dbReference type="EMBL" id="UINC01027088">
    <property type="protein sequence ID" value="SVB05721.1"/>
    <property type="molecule type" value="Genomic_DNA"/>
</dbReference>
<proteinExistence type="predicted"/>
<dbReference type="Pfam" id="PF22569">
    <property type="entry name" value="DCD_C"/>
    <property type="match status" value="1"/>
</dbReference>